<organism evidence="3 4">
    <name type="scientific">Bosea caraganae</name>
    <dbReference type="NCBI Taxonomy" id="2763117"/>
    <lineage>
        <taxon>Bacteria</taxon>
        <taxon>Pseudomonadati</taxon>
        <taxon>Pseudomonadota</taxon>
        <taxon>Alphaproteobacteria</taxon>
        <taxon>Hyphomicrobiales</taxon>
        <taxon>Boseaceae</taxon>
        <taxon>Bosea</taxon>
    </lineage>
</organism>
<sequence length="606" mass="67674">MSGERVPKLWRRNKRRGAYYLNLRVPKDVAEVYAETYGTQKVLESLRTSDHAEALRRRDERLPVILDRFTELRAAAKRTRRDLSELSRADLERLATGYYREVLSAAKSRSADPEERAERLEELEDALASYRNQDEQGRDSVRERADLILKNKGWPTARVSDADLDTTRAPDADLDATAESERAYAVSVDRALPQYAELQELVRRAAIEGSRFALSELSGRPFVPSDPLFNPDATIPDNEAARGPLLSEALLAWKEGSGVVGGRKPRRQTVMEADMAVRHFVQLHGDMRIGEIGKKLVQDYAVAISKIPVKLSVELQKMTLPDLLKRDLSKFRRRSASTVNKSLQMLSAMIEQARRKSDLDEASHWPNHFKAERVESDATAEDDRVPFSAADLRRIFANGPVHGRGERLKGGRGEAQYWLPLLALFTGARLSELGQLRVCDLQTDDGGIAFISIGTSGGRTVKTRTSIRKVPIHPELRRLGFFGYVEGRRSSGQGATLWPLLGSAENRARTAAFSQWWGNYQGRKPIGVTDPRKVFHSFRHLFKDMCRDAGLSEDVHDALTGHAAGKSVGRGYGAGHSVARLFAEISKIVAPVQLSHLPRAKVCHAD</sequence>
<proteinExistence type="predicted"/>
<dbReference type="InterPro" id="IPR013762">
    <property type="entry name" value="Integrase-like_cat_sf"/>
</dbReference>
<dbReference type="OrthoDB" id="9784724at2"/>
<feature type="domain" description="Tyr recombinase" evidence="2">
    <location>
        <begin position="382"/>
        <end position="587"/>
    </location>
</feature>
<dbReference type="Gene3D" id="1.10.443.10">
    <property type="entry name" value="Intergrase catalytic core"/>
    <property type="match status" value="1"/>
</dbReference>
<dbReference type="Proteomes" id="UP000255207">
    <property type="component" value="Unassembled WGS sequence"/>
</dbReference>
<evidence type="ECO:0000256" key="1">
    <source>
        <dbReference type="ARBA" id="ARBA00023172"/>
    </source>
</evidence>
<accession>A0A370L9G5</accession>
<name>A0A370L9G5_9HYPH</name>
<evidence type="ECO:0000259" key="2">
    <source>
        <dbReference type="PROSITE" id="PS51898"/>
    </source>
</evidence>
<protein>
    <recommendedName>
        <fullName evidence="2">Tyr recombinase domain-containing protein</fullName>
    </recommendedName>
</protein>
<dbReference type="AlphaFoldDB" id="A0A370L9G5"/>
<evidence type="ECO:0000313" key="3">
    <source>
        <dbReference type="EMBL" id="RDJ27958.1"/>
    </source>
</evidence>
<gene>
    <name evidence="3" type="ORF">DWE98_04965</name>
</gene>
<dbReference type="InterPro" id="IPR011010">
    <property type="entry name" value="DNA_brk_join_enz"/>
</dbReference>
<dbReference type="PROSITE" id="PS51898">
    <property type="entry name" value="TYR_RECOMBINASE"/>
    <property type="match status" value="1"/>
</dbReference>
<dbReference type="Pfam" id="PF20172">
    <property type="entry name" value="DUF6538"/>
    <property type="match status" value="1"/>
</dbReference>
<dbReference type="GO" id="GO:0015074">
    <property type="term" value="P:DNA integration"/>
    <property type="evidence" value="ECO:0007669"/>
    <property type="project" value="InterPro"/>
</dbReference>
<evidence type="ECO:0000313" key="4">
    <source>
        <dbReference type="Proteomes" id="UP000255207"/>
    </source>
</evidence>
<dbReference type="EMBL" id="QQTP01000002">
    <property type="protein sequence ID" value="RDJ27958.1"/>
    <property type="molecule type" value="Genomic_DNA"/>
</dbReference>
<dbReference type="GO" id="GO:0003677">
    <property type="term" value="F:DNA binding"/>
    <property type="evidence" value="ECO:0007669"/>
    <property type="project" value="InterPro"/>
</dbReference>
<keyword evidence="1" id="KW-0233">DNA recombination</keyword>
<dbReference type="RefSeq" id="WP_114828083.1">
    <property type="nucleotide sequence ID" value="NZ_QQTO01000037.1"/>
</dbReference>
<reference evidence="4" key="1">
    <citation type="submission" date="2018-07" db="EMBL/GenBank/DDBJ databases">
        <authorList>
            <person name="Safronova V.I."/>
            <person name="Chirak E.R."/>
            <person name="Sazanova A.L."/>
        </authorList>
    </citation>
    <scope>NUCLEOTIDE SEQUENCE [LARGE SCALE GENOMIC DNA]</scope>
    <source>
        <strain evidence="4">RCAM04685</strain>
    </source>
</reference>
<dbReference type="SUPFAM" id="SSF56349">
    <property type="entry name" value="DNA breaking-rejoining enzymes"/>
    <property type="match status" value="1"/>
</dbReference>
<dbReference type="InterPro" id="IPR002104">
    <property type="entry name" value="Integrase_catalytic"/>
</dbReference>
<dbReference type="GO" id="GO:0006310">
    <property type="term" value="P:DNA recombination"/>
    <property type="evidence" value="ECO:0007669"/>
    <property type="project" value="UniProtKB-KW"/>
</dbReference>
<dbReference type="InterPro" id="IPR046668">
    <property type="entry name" value="DUF6538"/>
</dbReference>
<comment type="caution">
    <text evidence="3">The sequence shown here is derived from an EMBL/GenBank/DDBJ whole genome shotgun (WGS) entry which is preliminary data.</text>
</comment>
<dbReference type="CDD" id="cd01184">
    <property type="entry name" value="INT_C_like_1"/>
    <property type="match status" value="1"/>
</dbReference>
<keyword evidence="4" id="KW-1185">Reference proteome</keyword>